<dbReference type="Proteomes" id="UP001634394">
    <property type="component" value="Unassembled WGS sequence"/>
</dbReference>
<organism evidence="1 2">
    <name type="scientific">Sinanodonta woodiana</name>
    <name type="common">Chinese pond mussel</name>
    <name type="synonym">Anodonta woodiana</name>
    <dbReference type="NCBI Taxonomy" id="1069815"/>
    <lineage>
        <taxon>Eukaryota</taxon>
        <taxon>Metazoa</taxon>
        <taxon>Spiralia</taxon>
        <taxon>Lophotrochozoa</taxon>
        <taxon>Mollusca</taxon>
        <taxon>Bivalvia</taxon>
        <taxon>Autobranchia</taxon>
        <taxon>Heteroconchia</taxon>
        <taxon>Palaeoheterodonta</taxon>
        <taxon>Unionida</taxon>
        <taxon>Unionoidea</taxon>
        <taxon>Unionidae</taxon>
        <taxon>Unioninae</taxon>
        <taxon>Sinanodonta</taxon>
    </lineage>
</organism>
<evidence type="ECO:0000313" key="1">
    <source>
        <dbReference type="EMBL" id="KAL3864149.1"/>
    </source>
</evidence>
<reference evidence="1 2" key="1">
    <citation type="submission" date="2024-11" db="EMBL/GenBank/DDBJ databases">
        <title>Chromosome-level genome assembly of the freshwater bivalve Anodonta woodiana.</title>
        <authorList>
            <person name="Chen X."/>
        </authorList>
    </citation>
    <scope>NUCLEOTIDE SEQUENCE [LARGE SCALE GENOMIC DNA]</scope>
    <source>
        <strain evidence="1">MN2024</strain>
        <tissue evidence="1">Gills</tissue>
    </source>
</reference>
<keyword evidence="2" id="KW-1185">Reference proteome</keyword>
<protein>
    <submittedName>
        <fullName evidence="1">Uncharacterized protein</fullName>
    </submittedName>
</protein>
<name>A0ABD3VRD3_SINWO</name>
<accession>A0ABD3VRD3</accession>
<dbReference type="EMBL" id="JBJQND010000010">
    <property type="protein sequence ID" value="KAL3864149.1"/>
    <property type="molecule type" value="Genomic_DNA"/>
</dbReference>
<dbReference type="AlphaFoldDB" id="A0ABD3VRD3"/>
<evidence type="ECO:0000313" key="2">
    <source>
        <dbReference type="Proteomes" id="UP001634394"/>
    </source>
</evidence>
<comment type="caution">
    <text evidence="1">The sequence shown here is derived from an EMBL/GenBank/DDBJ whole genome shotgun (WGS) entry which is preliminary data.</text>
</comment>
<proteinExistence type="predicted"/>
<gene>
    <name evidence="1" type="ORF">ACJMK2_005855</name>
</gene>
<sequence>MTCYCEVPGKWDIQRVARGIKGCSAFNDVDFKCIRGRIEYDRMTKRAAEVVAAFPRLRPSNDEIVRYVQEKEWYSKDTLHTVTKTWVPLAGTQSSSPKKDRLENCLREKIEHRNGAAVS</sequence>